<evidence type="ECO:0000256" key="4">
    <source>
        <dbReference type="ARBA" id="ARBA00022989"/>
    </source>
</evidence>
<proteinExistence type="predicted"/>
<feature type="transmembrane region" description="Helical" evidence="6">
    <location>
        <begin position="44"/>
        <end position="64"/>
    </location>
</feature>
<evidence type="ECO:0000256" key="2">
    <source>
        <dbReference type="ARBA" id="ARBA00022475"/>
    </source>
</evidence>
<keyword evidence="2" id="KW-1003">Cell membrane</keyword>
<dbReference type="PANTHER" id="PTHR32322">
    <property type="entry name" value="INNER MEMBRANE TRANSPORTER"/>
    <property type="match status" value="1"/>
</dbReference>
<feature type="transmembrane region" description="Helical" evidence="6">
    <location>
        <begin position="255"/>
        <end position="276"/>
    </location>
</feature>
<dbReference type="EMBL" id="BAMW01000011">
    <property type="protein sequence ID" value="GAN62604.1"/>
    <property type="molecule type" value="Genomic_DNA"/>
</dbReference>
<evidence type="ECO:0000256" key="6">
    <source>
        <dbReference type="SAM" id="Phobius"/>
    </source>
</evidence>
<dbReference type="EMBL" id="BJXQ01000007">
    <property type="protein sequence ID" value="GEN03423.1"/>
    <property type="molecule type" value="Genomic_DNA"/>
</dbReference>
<dbReference type="InterPro" id="IPR037185">
    <property type="entry name" value="EmrE-like"/>
</dbReference>
<evidence type="ECO:0000313" key="8">
    <source>
        <dbReference type="EMBL" id="GAN62604.1"/>
    </source>
</evidence>
<feature type="domain" description="EamA" evidence="7">
    <location>
        <begin position="16"/>
        <end position="147"/>
    </location>
</feature>
<evidence type="ECO:0000313" key="9">
    <source>
        <dbReference type="EMBL" id="GEN03423.1"/>
    </source>
</evidence>
<dbReference type="InterPro" id="IPR000620">
    <property type="entry name" value="EamA_dom"/>
</dbReference>
<feature type="transmembrane region" description="Helical" evidence="6">
    <location>
        <begin position="132"/>
        <end position="153"/>
    </location>
</feature>
<comment type="caution">
    <text evidence="9">The sequence shown here is derived from an EMBL/GenBank/DDBJ whole genome shotgun (WGS) entry which is preliminary data.</text>
</comment>
<evidence type="ECO:0000313" key="10">
    <source>
        <dbReference type="Proteomes" id="UP000032673"/>
    </source>
</evidence>
<evidence type="ECO:0000256" key="5">
    <source>
        <dbReference type="ARBA" id="ARBA00023136"/>
    </source>
</evidence>
<evidence type="ECO:0000313" key="11">
    <source>
        <dbReference type="Proteomes" id="UP000321104"/>
    </source>
</evidence>
<evidence type="ECO:0000256" key="1">
    <source>
        <dbReference type="ARBA" id="ARBA00004651"/>
    </source>
</evidence>
<keyword evidence="10" id="KW-1185">Reference proteome</keyword>
<dbReference type="Proteomes" id="UP000321104">
    <property type="component" value="Unassembled WGS sequence"/>
</dbReference>
<keyword evidence="4 6" id="KW-1133">Transmembrane helix</keyword>
<dbReference type="SUPFAM" id="SSF103481">
    <property type="entry name" value="Multidrug resistance efflux transporter EmrE"/>
    <property type="match status" value="2"/>
</dbReference>
<feature type="transmembrane region" description="Helical" evidence="6">
    <location>
        <begin position="159"/>
        <end position="181"/>
    </location>
</feature>
<keyword evidence="5 6" id="KW-0472">Membrane</keyword>
<dbReference type="Proteomes" id="UP000032673">
    <property type="component" value="Unassembled WGS sequence"/>
</dbReference>
<dbReference type="RefSeq" id="WP_052948162.1">
    <property type="nucleotide sequence ID" value="NZ_BAMW01000011.1"/>
</dbReference>
<accession>A0A6N3T3J8</accession>
<dbReference type="PANTHER" id="PTHR32322:SF18">
    <property type="entry name" value="S-ADENOSYLMETHIONINE_S-ADENOSYLHOMOCYSTEINE TRANSPORTER"/>
    <property type="match status" value="1"/>
</dbReference>
<reference evidence="8 10" key="1">
    <citation type="submission" date="2012-11" db="EMBL/GenBank/DDBJ databases">
        <title>Whole genome sequence of Acetobacter indonesiensis 5H-1.</title>
        <authorList>
            <person name="Azuma Y."/>
            <person name="Higashiura N."/>
            <person name="Hirakawa H."/>
            <person name="Matsushita K."/>
        </authorList>
    </citation>
    <scope>NUCLEOTIDE SEQUENCE [LARGE SCALE GENOMIC DNA]</scope>
    <source>
        <strain evidence="8 10">5H-1</strain>
    </source>
</reference>
<feature type="transmembrane region" description="Helical" evidence="6">
    <location>
        <begin position="193"/>
        <end position="212"/>
    </location>
</feature>
<feature type="transmembrane region" description="Helical" evidence="6">
    <location>
        <begin position="282"/>
        <end position="300"/>
    </location>
</feature>
<feature type="transmembrane region" description="Helical" evidence="6">
    <location>
        <begin position="106"/>
        <end position="125"/>
    </location>
</feature>
<reference evidence="9 11" key="2">
    <citation type="submission" date="2019-07" db="EMBL/GenBank/DDBJ databases">
        <title>Whole genome shotgun sequence of Acetobacter indonesiensis NBRC 16471.</title>
        <authorList>
            <person name="Hosoyama A."/>
            <person name="Uohara A."/>
            <person name="Ohji S."/>
            <person name="Ichikawa N."/>
        </authorList>
    </citation>
    <scope>NUCLEOTIDE SEQUENCE [LARGE SCALE GENOMIC DNA]</scope>
    <source>
        <strain evidence="9 11">NBRC 16471</strain>
    </source>
</reference>
<evidence type="ECO:0000259" key="7">
    <source>
        <dbReference type="Pfam" id="PF00892"/>
    </source>
</evidence>
<comment type="subcellular location">
    <subcellularLocation>
        <location evidence="1">Cell membrane</location>
        <topology evidence="1">Multi-pass membrane protein</topology>
    </subcellularLocation>
</comment>
<evidence type="ECO:0000256" key="3">
    <source>
        <dbReference type="ARBA" id="ARBA00022692"/>
    </source>
</evidence>
<dbReference type="GO" id="GO:0005886">
    <property type="term" value="C:plasma membrane"/>
    <property type="evidence" value="ECO:0007669"/>
    <property type="project" value="UniProtKB-SubCell"/>
</dbReference>
<feature type="transmembrane region" description="Helical" evidence="6">
    <location>
        <begin position="76"/>
        <end position="100"/>
    </location>
</feature>
<dbReference type="AlphaFoldDB" id="A0A6N3T3J8"/>
<dbReference type="Pfam" id="PF00892">
    <property type="entry name" value="EamA"/>
    <property type="match status" value="2"/>
</dbReference>
<name>A0A6N3T3J8_9PROT</name>
<feature type="domain" description="EamA" evidence="7">
    <location>
        <begin position="162"/>
        <end position="297"/>
    </location>
</feature>
<protein>
    <submittedName>
        <fullName evidence="8">Innermembrane translocator</fullName>
    </submittedName>
    <submittedName>
        <fullName evidence="9">Membrane protein</fullName>
    </submittedName>
</protein>
<dbReference type="InterPro" id="IPR050638">
    <property type="entry name" value="AA-Vitamin_Transporters"/>
</dbReference>
<sequence length="339" mass="36556">MSITPDLKRDAPPALTIMWLCVMVVLWGVSWPATKLALNSVPPLWLAAIRFGSASICLFMFVAWRGKLKLPARADLPVVISMGVLQMMAFTGLGMVAMTYTDTSHAVLLAYTTPLWGVLGAWLLLKEVPSRLQVIAVAIGLAGIALICSPFEMNWRAPGVFMGCAFLIGGAIAWSVTILHIRHHKWHDSPLSLAPWQMALATVPLAACAFYVEGKPRFLLADVRLLSLLIFIGPVATSACFVISAEHGRRITTFAMSNLTLGVPLLGIAASCLFLGSHLTGVFLAGLILVCFGAILAARSNGLSSKVSLKAPKVSVPQKIANLPEKWRDLMSIENTENR</sequence>
<feature type="transmembrane region" description="Helical" evidence="6">
    <location>
        <begin position="12"/>
        <end position="32"/>
    </location>
</feature>
<feature type="transmembrane region" description="Helical" evidence="6">
    <location>
        <begin position="224"/>
        <end position="243"/>
    </location>
</feature>
<gene>
    <name evidence="8" type="ORF">Abin_011_010</name>
    <name evidence="9" type="ORF">AIN02nite_14480</name>
</gene>
<keyword evidence="3 6" id="KW-0812">Transmembrane</keyword>
<organism evidence="9 11">
    <name type="scientific">Acetobacter indonesiensis</name>
    <dbReference type="NCBI Taxonomy" id="104101"/>
    <lineage>
        <taxon>Bacteria</taxon>
        <taxon>Pseudomonadati</taxon>
        <taxon>Pseudomonadota</taxon>
        <taxon>Alphaproteobacteria</taxon>
        <taxon>Acetobacterales</taxon>
        <taxon>Acetobacteraceae</taxon>
        <taxon>Acetobacter</taxon>
    </lineage>
</organism>